<dbReference type="EMBL" id="REGN01006044">
    <property type="protein sequence ID" value="RNA11098.1"/>
    <property type="molecule type" value="Genomic_DNA"/>
</dbReference>
<feature type="transmembrane region" description="Helical" evidence="1">
    <location>
        <begin position="6"/>
        <end position="28"/>
    </location>
</feature>
<dbReference type="AlphaFoldDB" id="A0A3M7QJG6"/>
<protein>
    <submittedName>
        <fullName evidence="2">Uncharacterized protein</fullName>
    </submittedName>
</protein>
<keyword evidence="1" id="KW-0812">Transmembrane</keyword>
<comment type="caution">
    <text evidence="2">The sequence shown here is derived from an EMBL/GenBank/DDBJ whole genome shotgun (WGS) entry which is preliminary data.</text>
</comment>
<accession>A0A3M7QJG6</accession>
<evidence type="ECO:0000313" key="3">
    <source>
        <dbReference type="Proteomes" id="UP000276133"/>
    </source>
</evidence>
<dbReference type="Proteomes" id="UP000276133">
    <property type="component" value="Unassembled WGS sequence"/>
</dbReference>
<evidence type="ECO:0000313" key="2">
    <source>
        <dbReference type="EMBL" id="RNA11098.1"/>
    </source>
</evidence>
<keyword evidence="1" id="KW-0472">Membrane</keyword>
<keyword evidence="1" id="KW-1133">Transmembrane helix</keyword>
<proteinExistence type="predicted"/>
<evidence type="ECO:0000256" key="1">
    <source>
        <dbReference type="SAM" id="Phobius"/>
    </source>
</evidence>
<keyword evidence="3" id="KW-1185">Reference proteome</keyword>
<name>A0A3M7QJG6_BRAPC</name>
<organism evidence="2 3">
    <name type="scientific">Brachionus plicatilis</name>
    <name type="common">Marine rotifer</name>
    <name type="synonym">Brachionus muelleri</name>
    <dbReference type="NCBI Taxonomy" id="10195"/>
    <lineage>
        <taxon>Eukaryota</taxon>
        <taxon>Metazoa</taxon>
        <taxon>Spiralia</taxon>
        <taxon>Gnathifera</taxon>
        <taxon>Rotifera</taxon>
        <taxon>Eurotatoria</taxon>
        <taxon>Monogononta</taxon>
        <taxon>Pseudotrocha</taxon>
        <taxon>Ploima</taxon>
        <taxon>Brachionidae</taxon>
        <taxon>Brachionus</taxon>
    </lineage>
</organism>
<sequence>MNSYSKIFQIFVKIDFPLYFFISLYRLLVLGKRKKSLSLSSILQFFHLDKIFYIREHSIIFQLTS</sequence>
<gene>
    <name evidence="2" type="ORF">BpHYR1_054385</name>
</gene>
<reference evidence="2 3" key="1">
    <citation type="journal article" date="2018" name="Sci. Rep.">
        <title>Genomic signatures of local adaptation to the degree of environmental predictability in rotifers.</title>
        <authorList>
            <person name="Franch-Gras L."/>
            <person name="Hahn C."/>
            <person name="Garcia-Roger E.M."/>
            <person name="Carmona M.J."/>
            <person name="Serra M."/>
            <person name="Gomez A."/>
        </authorList>
    </citation>
    <scope>NUCLEOTIDE SEQUENCE [LARGE SCALE GENOMIC DNA]</scope>
    <source>
        <strain evidence="2">HYR1</strain>
    </source>
</reference>